<dbReference type="InterPro" id="IPR016163">
    <property type="entry name" value="Ald_DH_C"/>
</dbReference>
<evidence type="ECO:0000313" key="4">
    <source>
        <dbReference type="EMBL" id="MBE2166103.1"/>
    </source>
</evidence>
<dbReference type="SUPFAM" id="SSF53720">
    <property type="entry name" value="ALDH-like"/>
    <property type="match status" value="1"/>
</dbReference>
<reference evidence="4 5" key="1">
    <citation type="submission" date="2020-10" db="EMBL/GenBank/DDBJ databases">
        <authorList>
            <person name="Mohd Rani F."/>
        </authorList>
    </citation>
    <scope>NUCLEOTIDE SEQUENCE [LARGE SCALE GENOMIC DNA]</scope>
    <source>
        <strain evidence="4 5">AC1583</strain>
    </source>
</reference>
<dbReference type="InterPro" id="IPR015590">
    <property type="entry name" value="Aldehyde_DH_dom"/>
</dbReference>
<keyword evidence="2" id="KW-0560">Oxidoreductase</keyword>
<comment type="similarity">
    <text evidence="1">Belongs to the aldehyde dehydrogenase family.</text>
</comment>
<keyword evidence="5" id="KW-1185">Reference proteome</keyword>
<organism evidence="4 5">
    <name type="scientific">Acinetobacter oleivorans</name>
    <dbReference type="NCBI Taxonomy" id="1148157"/>
    <lineage>
        <taxon>Bacteria</taxon>
        <taxon>Pseudomonadati</taxon>
        <taxon>Pseudomonadota</taxon>
        <taxon>Gammaproteobacteria</taxon>
        <taxon>Moraxellales</taxon>
        <taxon>Moraxellaceae</taxon>
        <taxon>Acinetobacter</taxon>
    </lineage>
</organism>
<comment type="caution">
    <text evidence="4">The sequence shown here is derived from an EMBL/GenBank/DDBJ whole genome shotgun (WGS) entry which is preliminary data.</text>
</comment>
<sequence length="565" mass="61449">MTTAVKEIRFATEAQLDIAIKNLTNGIANWAKLDLQERIALLKKTHISIANASEDWAKAAISAKGTPKGSPEGEEWMSGPYATLSGITAVIESLEKLAKGKSPLDGIKASKAPNNRIKFKMLPSNFYEFNLFHGFRADLWLEPNISEAEARANAGLGAKRLGQNGGVGLVLGAGNISAIGPLDMLYELVAHNRATILKLNPTFASLLDVYKQAFSPLIEANLLRIVNGGAETGAYLTDHLDIKHIHITGSALTHDKIVWGSTTTKIGRPILNKPITSELGGVSPIIILPGKWSKADLRYQAENVVTQRTHNGGHNCIAGQAIILSKEWEQKDEFLAIVLEELEKASKRPIWYPGSEAKLAAAQIAYPNAKRRNDTMLIEINEQTSKELFTTEYFAPVLGHIALDGTGISFFRNAVDFANNELDGSLGASIIVSPHDLKSMGSAFENSLADLRYGTIGINVWSAIGFLIPSLSWGAFAGNTLENVGSGIGIVHNSHLVERTERSVIWGPFRPFPRSFINGEIAFSPKPAWFVTARSAKDTAQKLTQFSIKPSVTKMLKIFVDAFRA</sequence>
<dbReference type="Proteomes" id="UP000619170">
    <property type="component" value="Unassembled WGS sequence"/>
</dbReference>
<dbReference type="Pfam" id="PF00171">
    <property type="entry name" value="Aldedh"/>
    <property type="match status" value="1"/>
</dbReference>
<evidence type="ECO:0000256" key="2">
    <source>
        <dbReference type="ARBA" id="ARBA00023002"/>
    </source>
</evidence>
<accession>A0ABR9NMZ6</accession>
<dbReference type="PANTHER" id="PTHR42804">
    <property type="entry name" value="ALDEHYDE DEHYDROGENASE"/>
    <property type="match status" value="1"/>
</dbReference>
<reference evidence="5" key="2">
    <citation type="submission" date="2023-07" db="EMBL/GenBank/DDBJ databases">
        <title>Acinetobacter oleivorans assembled AC1583.</title>
        <authorList>
            <person name="Yeo C.C."/>
        </authorList>
    </citation>
    <scope>NUCLEOTIDE SEQUENCE [LARGE SCALE GENOMIC DNA]</scope>
    <source>
        <strain evidence="5">AC1583</strain>
    </source>
</reference>
<dbReference type="PANTHER" id="PTHR42804:SF1">
    <property type="entry name" value="ALDEHYDE DEHYDROGENASE-RELATED"/>
    <property type="match status" value="1"/>
</dbReference>
<name>A0ABR9NMZ6_9GAMM</name>
<evidence type="ECO:0000313" key="5">
    <source>
        <dbReference type="Proteomes" id="UP000619170"/>
    </source>
</evidence>
<gene>
    <name evidence="4" type="ORF">IIQ43_16400</name>
</gene>
<dbReference type="Gene3D" id="3.40.309.10">
    <property type="entry name" value="Aldehyde Dehydrogenase, Chain A, domain 2"/>
    <property type="match status" value="1"/>
</dbReference>
<protein>
    <submittedName>
        <fullName evidence="4">Aldehyde dehydrogenase family protein</fullName>
    </submittedName>
</protein>
<dbReference type="Gene3D" id="3.40.605.10">
    <property type="entry name" value="Aldehyde Dehydrogenase, Chain A, domain 1"/>
    <property type="match status" value="1"/>
</dbReference>
<proteinExistence type="inferred from homology"/>
<dbReference type="EMBL" id="JADAZL010000010">
    <property type="protein sequence ID" value="MBE2166103.1"/>
    <property type="molecule type" value="Genomic_DNA"/>
</dbReference>
<evidence type="ECO:0000259" key="3">
    <source>
        <dbReference type="Pfam" id="PF00171"/>
    </source>
</evidence>
<dbReference type="InterPro" id="IPR016161">
    <property type="entry name" value="Ald_DH/histidinol_DH"/>
</dbReference>
<feature type="domain" description="Aldehyde dehydrogenase" evidence="3">
    <location>
        <begin position="217"/>
        <end position="344"/>
    </location>
</feature>
<dbReference type="InterPro" id="IPR016162">
    <property type="entry name" value="Ald_DH_N"/>
</dbReference>
<dbReference type="RefSeq" id="WP_192834924.1">
    <property type="nucleotide sequence ID" value="NZ_JADAZL010000010.1"/>
</dbReference>
<evidence type="ECO:0000256" key="1">
    <source>
        <dbReference type="ARBA" id="ARBA00009986"/>
    </source>
</evidence>